<accession>A0A443KCL6</accession>
<dbReference type="InterPro" id="IPR012336">
    <property type="entry name" value="Thioredoxin-like_fold"/>
</dbReference>
<feature type="chain" id="PRO_5019265875" description="Thioredoxin-like fold domain-containing protein" evidence="1">
    <location>
        <begin position="25"/>
        <end position="263"/>
    </location>
</feature>
<dbReference type="SUPFAM" id="SSF52833">
    <property type="entry name" value="Thioredoxin-like"/>
    <property type="match status" value="1"/>
</dbReference>
<evidence type="ECO:0000313" key="3">
    <source>
        <dbReference type="EMBL" id="RWR30551.1"/>
    </source>
</evidence>
<dbReference type="Proteomes" id="UP000284451">
    <property type="component" value="Unassembled WGS sequence"/>
</dbReference>
<dbReference type="AlphaFoldDB" id="A0A443KCL6"/>
<dbReference type="InterPro" id="IPR036249">
    <property type="entry name" value="Thioredoxin-like_sf"/>
</dbReference>
<keyword evidence="1" id="KW-0732">Signal</keyword>
<reference evidence="3 4" key="2">
    <citation type="submission" date="2019-01" db="EMBL/GenBank/DDBJ databases">
        <authorList>
            <person name="Li Y."/>
        </authorList>
    </citation>
    <scope>NUCLEOTIDE SEQUENCE [LARGE SCALE GENOMIC DNA]</scope>
    <source>
        <strain evidence="3 4">07D10-4-3</strain>
    </source>
</reference>
<comment type="caution">
    <text evidence="3">The sequence shown here is derived from an EMBL/GenBank/DDBJ whole genome shotgun (WGS) entry which is preliminary data.</text>
</comment>
<dbReference type="PANTHER" id="PTHR35272:SF4">
    <property type="entry name" value="THIOL:DISULFIDE INTERCHANGE PROTEIN DSBG"/>
    <property type="match status" value="1"/>
</dbReference>
<gene>
    <name evidence="3" type="ORF">D2T29_12835</name>
</gene>
<dbReference type="Pfam" id="PF13098">
    <property type="entry name" value="Thioredoxin_2"/>
    <property type="match status" value="1"/>
</dbReference>
<proteinExistence type="predicted"/>
<feature type="domain" description="Thioredoxin-like fold" evidence="2">
    <location>
        <begin position="131"/>
        <end position="247"/>
    </location>
</feature>
<feature type="signal peptide" evidence="1">
    <location>
        <begin position="1"/>
        <end position="24"/>
    </location>
</feature>
<dbReference type="PANTHER" id="PTHR35272">
    <property type="entry name" value="THIOL:DISULFIDE INTERCHANGE PROTEIN DSBC-RELATED"/>
    <property type="match status" value="1"/>
</dbReference>
<evidence type="ECO:0000256" key="1">
    <source>
        <dbReference type="SAM" id="SignalP"/>
    </source>
</evidence>
<dbReference type="InterPro" id="IPR051470">
    <property type="entry name" value="Thiol:disulfide_interchange"/>
</dbReference>
<reference evidence="3 4" key="1">
    <citation type="submission" date="2019-01" db="EMBL/GenBank/DDBJ databases">
        <title>Sinorhodobacter populi sp. nov. isolated from the symptomatic bark tissue of Populus euramericana canker.</title>
        <authorList>
            <person name="Xu G."/>
        </authorList>
    </citation>
    <scope>NUCLEOTIDE SEQUENCE [LARGE SCALE GENOMIC DNA]</scope>
    <source>
        <strain evidence="3 4">07D10-4-3</strain>
    </source>
</reference>
<dbReference type="EMBL" id="SAUY01000015">
    <property type="protein sequence ID" value="RWR30551.1"/>
    <property type="molecule type" value="Genomic_DNA"/>
</dbReference>
<organism evidence="3 4">
    <name type="scientific">Paenirhodobacter populi</name>
    <dbReference type="NCBI Taxonomy" id="2306993"/>
    <lineage>
        <taxon>Bacteria</taxon>
        <taxon>Pseudomonadati</taxon>
        <taxon>Pseudomonadota</taxon>
        <taxon>Alphaproteobacteria</taxon>
        <taxon>Rhodobacterales</taxon>
        <taxon>Rhodobacter group</taxon>
        <taxon>Paenirhodobacter</taxon>
    </lineage>
</organism>
<evidence type="ECO:0000313" key="4">
    <source>
        <dbReference type="Proteomes" id="UP000284451"/>
    </source>
</evidence>
<protein>
    <recommendedName>
        <fullName evidence="2">Thioredoxin-like fold domain-containing protein</fullName>
    </recommendedName>
</protein>
<dbReference type="RefSeq" id="WP_128232757.1">
    <property type="nucleotide sequence ID" value="NZ_SAUY01000015.1"/>
</dbReference>
<name>A0A443KCL6_9RHOB</name>
<evidence type="ECO:0000259" key="2">
    <source>
        <dbReference type="Pfam" id="PF13098"/>
    </source>
</evidence>
<dbReference type="Gene3D" id="3.40.30.10">
    <property type="entry name" value="Glutaredoxin"/>
    <property type="match status" value="1"/>
</dbReference>
<sequence>MTQFKRIMAGSLLTSLFAIVSASAQDLPGGYVSDLTNPDAVVNGIDQGTVKDQIKDSEELQSPFTHAVQLEGRTGIAYVSRNGRYFLRGVIFDTWTGKTIQTMDDLRDAQSNMNLGKLGVDDKDVTPVYFGQGPKKVTVFLDPLCPFCAQFLDQILSDPSYVEDYTFTLLPVAYLGEESSKAVVALECAKDKEAAKKALVTHDTRWMMGQPKPLEGECDPQPIMQRMIMAQTLGVSGVPFIIAPEGGIARGLPADVRTFLATN</sequence>